<dbReference type="Proteomes" id="UP001171945">
    <property type="component" value="Unassembled WGS sequence"/>
</dbReference>
<evidence type="ECO:0000313" key="2">
    <source>
        <dbReference type="EMBL" id="MDM8562134.1"/>
    </source>
</evidence>
<feature type="compositionally biased region" description="Basic and acidic residues" evidence="1">
    <location>
        <begin position="34"/>
        <end position="49"/>
    </location>
</feature>
<dbReference type="EMBL" id="JAUCGM010000068">
    <property type="protein sequence ID" value="MDM8562134.1"/>
    <property type="molecule type" value="Genomic_DNA"/>
</dbReference>
<feature type="compositionally biased region" description="Acidic residues" evidence="1">
    <location>
        <begin position="496"/>
        <end position="522"/>
    </location>
</feature>
<feature type="non-terminal residue" evidence="2">
    <location>
        <position position="1"/>
    </location>
</feature>
<gene>
    <name evidence="2" type="ORF">QUF54_02150</name>
</gene>
<evidence type="ECO:0000256" key="1">
    <source>
        <dbReference type="SAM" id="MobiDB-lite"/>
    </source>
</evidence>
<name>A0ABT7VR42_9GAMM</name>
<comment type="caution">
    <text evidence="2">The sequence shown here is derived from an EMBL/GenBank/DDBJ whole genome shotgun (WGS) entry which is preliminary data.</text>
</comment>
<feature type="region of interest" description="Disordered" evidence="1">
    <location>
        <begin position="21"/>
        <end position="71"/>
    </location>
</feature>
<evidence type="ECO:0000313" key="3">
    <source>
        <dbReference type="Proteomes" id="UP001171945"/>
    </source>
</evidence>
<protein>
    <submittedName>
        <fullName evidence="2">Uncharacterized protein</fullName>
    </submittedName>
</protein>
<keyword evidence="3" id="KW-1185">Reference proteome</keyword>
<feature type="region of interest" description="Disordered" evidence="1">
    <location>
        <begin position="496"/>
        <end position="524"/>
    </location>
</feature>
<sequence length="558" mass="60505">LLGGNPIVAVEANEAASLITTTEIVKKGKPAKPPKADKPEKTPKADKPEKHPKKDKKGKKGKKEKKANKKLIKLGINPDDIPNFSREDVEALTEKQIAAFTEHHFAALPAEAIEWLTPQQLKKAKKKALKGLNKAHIVEMPPMLFIGFTAEILGGLDEEVIQIVTEEQLVEIPDETAEALPEEDAADVLANLNTDMLIGVELEGDTSKKAKKIKKFLPPGWLIGKGNMLKRPAMAIIALPILVLPEHSTASWKMRSVVDLRAGFGIGGSTGEGDNTALEDINELVDDAGFSVEQNPDDGILEVTNELTDLELVFMPDPDGMQQAPEGTPPGIGFNDKEQYVLTLKDGEQLPINPAPANPEELVEILPEGSEVEVGENAETRITIVEEETTSEEEELTQIIMGAFSPMLNPPTEDADVEPGIHIEGEPGVDEQMTVVYEDGSSQDVTPTIQSPEEFEEVASDFEGVQDVTLKVDGSINVTLESQVDVELIPVFEVNPYEEDESTAEDDTTVTDDSATEEEADATIEFNPDGTLTFVNEDGDAQDVHIGEIKPVVPADTE</sequence>
<organism evidence="2 3">
    <name type="scientific">Candidatus Marithioploca araucensis</name>
    <dbReference type="NCBI Taxonomy" id="70273"/>
    <lineage>
        <taxon>Bacteria</taxon>
        <taxon>Pseudomonadati</taxon>
        <taxon>Pseudomonadota</taxon>
        <taxon>Gammaproteobacteria</taxon>
        <taxon>Thiotrichales</taxon>
        <taxon>Thiotrichaceae</taxon>
        <taxon>Candidatus Marithioploca</taxon>
    </lineage>
</organism>
<feature type="compositionally biased region" description="Basic residues" evidence="1">
    <location>
        <begin position="50"/>
        <end position="71"/>
    </location>
</feature>
<reference evidence="2" key="1">
    <citation type="submission" date="2023-06" db="EMBL/GenBank/DDBJ databases">
        <title>Uncultivated large filamentous bacteria from sulfidic sediments reveal new species and different genomic features in energy metabolism and defense.</title>
        <authorList>
            <person name="Fonseca A."/>
        </authorList>
    </citation>
    <scope>NUCLEOTIDE SEQUENCE</scope>
    <source>
        <strain evidence="2">HSG4</strain>
    </source>
</reference>
<proteinExistence type="predicted"/>
<accession>A0ABT7VR42</accession>